<evidence type="ECO:0000313" key="3">
    <source>
        <dbReference type="Proteomes" id="UP000608345"/>
    </source>
</evidence>
<dbReference type="Proteomes" id="UP000608345">
    <property type="component" value="Unassembled WGS sequence"/>
</dbReference>
<dbReference type="PANTHER" id="PTHR37844:SF1">
    <property type="entry name" value="CALCINEURIN-LIKE PHOSPHOESTERASE DOMAIN-CONTAINING PROTEIN"/>
    <property type="match status" value="1"/>
</dbReference>
<comment type="caution">
    <text evidence="2">The sequence shown here is derived from an EMBL/GenBank/DDBJ whole genome shotgun (WGS) entry which is preliminary data.</text>
</comment>
<protein>
    <submittedName>
        <fullName evidence="2">Phosphatase</fullName>
    </submittedName>
</protein>
<dbReference type="Gene3D" id="3.60.21.10">
    <property type="match status" value="1"/>
</dbReference>
<evidence type="ECO:0000313" key="2">
    <source>
        <dbReference type="EMBL" id="GGW84685.1"/>
    </source>
</evidence>
<evidence type="ECO:0000259" key="1">
    <source>
        <dbReference type="Pfam" id="PF00149"/>
    </source>
</evidence>
<gene>
    <name evidence="2" type="ORF">GCM10011450_13350</name>
</gene>
<dbReference type="SUPFAM" id="SSF56300">
    <property type="entry name" value="Metallo-dependent phosphatases"/>
    <property type="match status" value="1"/>
</dbReference>
<proteinExistence type="predicted"/>
<sequence>MLKVGVHSDLHTEFSACTIANLPALDILVLAGDIGDLFSVSHFLGTLRNAAPELPVLYVLGNHEYYGLEFAKAKQQYRRLCDNYRVTLLDNEVVQIDDVLFVGSTLWSDFSLAGQADISMLWARNKIPDYRKIHRYSADGSLVPMQPADTVEEYKKACAFIHDALLTDNRTVRKKVVVSHFLPAFELLAAAYRQNTDALIQSAYWATDIPQLHQFADDWIYGHSHDCIETMVGATRFLSNQRGYSKVMNQAQSADYRRDYCIGV</sequence>
<dbReference type="Pfam" id="PF00149">
    <property type="entry name" value="Metallophos"/>
    <property type="match status" value="1"/>
</dbReference>
<dbReference type="AlphaFoldDB" id="A0A918JJQ1"/>
<dbReference type="PANTHER" id="PTHR37844">
    <property type="entry name" value="SER/THR PROTEIN PHOSPHATASE SUPERFAMILY (AFU_ORTHOLOGUE AFUA_1G14840)"/>
    <property type="match status" value="1"/>
</dbReference>
<dbReference type="InterPro" id="IPR029052">
    <property type="entry name" value="Metallo-depent_PP-like"/>
</dbReference>
<feature type="domain" description="Calcineurin-like phosphoesterase" evidence="1">
    <location>
        <begin position="4"/>
        <end position="226"/>
    </location>
</feature>
<name>A0A918JJQ1_9BURK</name>
<keyword evidence="3" id="KW-1185">Reference proteome</keyword>
<reference evidence="2" key="1">
    <citation type="journal article" date="2014" name="Int. J. Syst. Evol. Microbiol.">
        <title>Complete genome sequence of Corynebacterium casei LMG S-19264T (=DSM 44701T), isolated from a smear-ripened cheese.</title>
        <authorList>
            <consortium name="US DOE Joint Genome Institute (JGI-PGF)"/>
            <person name="Walter F."/>
            <person name="Albersmeier A."/>
            <person name="Kalinowski J."/>
            <person name="Ruckert C."/>
        </authorList>
    </citation>
    <scope>NUCLEOTIDE SEQUENCE</scope>
    <source>
        <strain evidence="2">KCTC 23732</strain>
    </source>
</reference>
<reference evidence="2" key="2">
    <citation type="submission" date="2020-09" db="EMBL/GenBank/DDBJ databases">
        <authorList>
            <person name="Sun Q."/>
            <person name="Kim S."/>
        </authorList>
    </citation>
    <scope>NUCLEOTIDE SEQUENCE</scope>
    <source>
        <strain evidence="2">KCTC 23732</strain>
    </source>
</reference>
<dbReference type="GO" id="GO:0016787">
    <property type="term" value="F:hydrolase activity"/>
    <property type="evidence" value="ECO:0007669"/>
    <property type="project" value="InterPro"/>
</dbReference>
<accession>A0A918JJQ1</accession>
<organism evidence="2 3">
    <name type="scientific">Advenella faeciporci</name>
    <dbReference type="NCBI Taxonomy" id="797535"/>
    <lineage>
        <taxon>Bacteria</taxon>
        <taxon>Pseudomonadati</taxon>
        <taxon>Pseudomonadota</taxon>
        <taxon>Betaproteobacteria</taxon>
        <taxon>Burkholderiales</taxon>
        <taxon>Alcaligenaceae</taxon>
    </lineage>
</organism>
<dbReference type="InterPro" id="IPR004843">
    <property type="entry name" value="Calcineurin-like_PHP"/>
</dbReference>
<dbReference type="RefSeq" id="WP_189384701.1">
    <property type="nucleotide sequence ID" value="NZ_BAABFY010000053.1"/>
</dbReference>
<dbReference type="EMBL" id="BMYS01000007">
    <property type="protein sequence ID" value="GGW84685.1"/>
    <property type="molecule type" value="Genomic_DNA"/>
</dbReference>